<dbReference type="FunFam" id="3.40.50.720:FF:000019">
    <property type="entry name" value="Glycerol-3-phosphate dehydrogenase [NAD(P)+]"/>
    <property type="match status" value="1"/>
</dbReference>
<dbReference type="UniPathway" id="UPA00940"/>
<dbReference type="NCBIfam" id="NF009098">
    <property type="entry name" value="PRK12439.1"/>
    <property type="match status" value="1"/>
</dbReference>
<feature type="binding site" evidence="13">
    <location>
        <position position="255"/>
    </location>
    <ligand>
        <name>sn-glycerol 3-phosphate</name>
        <dbReference type="ChEBI" id="CHEBI:57597"/>
    </ligand>
</feature>
<dbReference type="GO" id="GO:0047952">
    <property type="term" value="F:glycerol-3-phosphate dehydrogenase [NAD(P)+] activity"/>
    <property type="evidence" value="ECO:0007669"/>
    <property type="project" value="UniProtKB-UniRule"/>
</dbReference>
<feature type="binding site" evidence="13">
    <location>
        <position position="108"/>
    </location>
    <ligand>
        <name>NADPH</name>
        <dbReference type="ChEBI" id="CHEBI:57783"/>
    </ligand>
</feature>
<dbReference type="Proteomes" id="UP001217325">
    <property type="component" value="Unassembled WGS sequence"/>
</dbReference>
<evidence type="ECO:0000256" key="9">
    <source>
        <dbReference type="ARBA" id="ARBA00052716"/>
    </source>
</evidence>
<dbReference type="Pfam" id="PF01210">
    <property type="entry name" value="NAD_Gly3P_dh_N"/>
    <property type="match status" value="1"/>
</dbReference>
<dbReference type="Proteomes" id="UP000230886">
    <property type="component" value="Unassembled WGS sequence"/>
</dbReference>
<dbReference type="GO" id="GO:0046167">
    <property type="term" value="P:glycerol-3-phosphate biosynthetic process"/>
    <property type="evidence" value="ECO:0007669"/>
    <property type="project" value="UniProtKB-UniRule"/>
</dbReference>
<dbReference type="GO" id="GO:0005975">
    <property type="term" value="P:carbohydrate metabolic process"/>
    <property type="evidence" value="ECO:0007669"/>
    <property type="project" value="InterPro"/>
</dbReference>
<feature type="binding site" evidence="13">
    <location>
        <position position="191"/>
    </location>
    <ligand>
        <name>sn-glycerol 3-phosphate</name>
        <dbReference type="ChEBI" id="CHEBI:57597"/>
    </ligand>
</feature>
<evidence type="ECO:0000256" key="10">
    <source>
        <dbReference type="ARBA" id="ARBA00066687"/>
    </source>
</evidence>
<feature type="binding site" evidence="13">
    <location>
        <position position="255"/>
    </location>
    <ligand>
        <name>NADPH</name>
        <dbReference type="ChEBI" id="CHEBI:57783"/>
    </ligand>
</feature>
<dbReference type="NCBIfam" id="NF000942">
    <property type="entry name" value="PRK00094.1-4"/>
    <property type="match status" value="1"/>
</dbReference>
<feature type="binding site" evidence="13">
    <location>
        <position position="51"/>
    </location>
    <ligand>
        <name>NADPH</name>
        <dbReference type="ChEBI" id="CHEBI:57783"/>
    </ligand>
</feature>
<feature type="binding site" evidence="15">
    <location>
        <begin position="255"/>
        <end position="256"/>
    </location>
    <ligand>
        <name>substrate</name>
    </ligand>
</feature>
<comment type="pathway">
    <text evidence="13">Membrane lipid metabolism; glycerophospholipid metabolism.</text>
</comment>
<protein>
    <recommendedName>
        <fullName evidence="11 13">Glycerol-3-phosphate dehydrogenase [NAD(P)+]</fullName>
        <ecNumber evidence="10 13">1.1.1.94</ecNumber>
    </recommendedName>
    <alternativeName>
        <fullName evidence="13">NAD(P)(+)-dependent glycerol-3-phosphate dehydrogenase</fullName>
    </alternativeName>
    <alternativeName>
        <fullName evidence="12 13">NAD(P)H-dependent dihydroxyacetone-phosphate reductase</fullName>
    </alternativeName>
</protein>
<feature type="binding site" evidence="13">
    <location>
        <position position="14"/>
    </location>
    <ligand>
        <name>NADPH</name>
        <dbReference type="ChEBI" id="CHEBI:57783"/>
    </ligand>
</feature>
<dbReference type="SUPFAM" id="SSF51735">
    <property type="entry name" value="NAD(P)-binding Rossmann-fold domains"/>
    <property type="match status" value="1"/>
</dbReference>
<feature type="binding site" evidence="13">
    <location>
        <position position="254"/>
    </location>
    <ligand>
        <name>sn-glycerol 3-phosphate</name>
        <dbReference type="ChEBI" id="CHEBI:57597"/>
    </ligand>
</feature>
<feature type="domain" description="Glycerol-3-phosphate dehydrogenase NAD-dependent N-terminal" evidence="18">
    <location>
        <begin position="7"/>
        <end position="160"/>
    </location>
</feature>
<evidence type="ECO:0000256" key="2">
    <source>
        <dbReference type="ARBA" id="ARBA00022516"/>
    </source>
</evidence>
<dbReference type="PRINTS" id="PR00077">
    <property type="entry name" value="GPDHDRGNASE"/>
</dbReference>
<evidence type="ECO:0000313" key="22">
    <source>
        <dbReference type="Proteomes" id="UP000230886"/>
    </source>
</evidence>
<dbReference type="InterPro" id="IPR006168">
    <property type="entry name" value="G3P_DH_NAD-dep"/>
</dbReference>
<feature type="binding site" evidence="13">
    <location>
        <position position="108"/>
    </location>
    <ligand>
        <name>sn-glycerol 3-phosphate</name>
        <dbReference type="ChEBI" id="CHEBI:57597"/>
    </ligand>
</feature>
<feature type="binding site" evidence="13">
    <location>
        <position position="279"/>
    </location>
    <ligand>
        <name>NADPH</name>
        <dbReference type="ChEBI" id="CHEBI:57783"/>
    </ligand>
</feature>
<comment type="subcellular location">
    <subcellularLocation>
        <location evidence="13">Cytoplasm</location>
    </subcellularLocation>
</comment>
<dbReference type="Pfam" id="PF07479">
    <property type="entry name" value="NAD_Gly3P_dh_C"/>
    <property type="match status" value="1"/>
</dbReference>
<comment type="similarity">
    <text evidence="1 13 17">Belongs to the NAD-dependent glycerol-3-phosphate dehydrogenase family.</text>
</comment>
<dbReference type="EMBL" id="NOVD01000045">
    <property type="protein sequence ID" value="PCK23800.1"/>
    <property type="molecule type" value="Genomic_DNA"/>
</dbReference>
<dbReference type="GeneID" id="64143094"/>
<dbReference type="FunFam" id="1.10.1040.10:FF:000001">
    <property type="entry name" value="Glycerol-3-phosphate dehydrogenase [NAD(P)+]"/>
    <property type="match status" value="1"/>
</dbReference>
<evidence type="ECO:0000256" key="1">
    <source>
        <dbReference type="ARBA" id="ARBA00011009"/>
    </source>
</evidence>
<evidence type="ECO:0000256" key="11">
    <source>
        <dbReference type="ARBA" id="ARBA00069372"/>
    </source>
</evidence>
<feature type="active site" description="Proton acceptor" evidence="13 14">
    <location>
        <position position="191"/>
    </location>
</feature>
<feature type="binding site" evidence="13">
    <location>
        <position position="136"/>
    </location>
    <ligand>
        <name>sn-glycerol 3-phosphate</name>
        <dbReference type="ChEBI" id="CHEBI:57597"/>
    </ligand>
</feature>
<comment type="function">
    <text evidence="13">Catalyzes the reduction of the glycolytic intermediate dihydroxyacetone phosphate (DHAP) to sn-glycerol 3-phosphate (G3P), the key precursor for phospholipid synthesis.</text>
</comment>
<organism evidence="21 22">
    <name type="scientific">Rhodococcus qingshengii</name>
    <dbReference type="NCBI Taxonomy" id="334542"/>
    <lineage>
        <taxon>Bacteria</taxon>
        <taxon>Bacillati</taxon>
        <taxon>Actinomycetota</taxon>
        <taxon>Actinomycetes</taxon>
        <taxon>Mycobacteriales</taxon>
        <taxon>Nocardiaceae</taxon>
        <taxon>Rhodococcus</taxon>
        <taxon>Rhodococcus erythropolis group</taxon>
    </lineage>
</organism>
<evidence type="ECO:0000256" key="15">
    <source>
        <dbReference type="PIRSR" id="PIRSR000114-2"/>
    </source>
</evidence>
<keyword evidence="6 13" id="KW-0443">Lipid metabolism</keyword>
<evidence type="ECO:0000313" key="21">
    <source>
        <dbReference type="EMBL" id="PCK23800.1"/>
    </source>
</evidence>
<feature type="binding site" evidence="16">
    <location>
        <position position="140"/>
    </location>
    <ligand>
        <name>NAD(+)</name>
        <dbReference type="ChEBI" id="CHEBI:57540"/>
    </ligand>
</feature>
<dbReference type="PIRSF" id="PIRSF000114">
    <property type="entry name" value="Glycerol-3-P_dh"/>
    <property type="match status" value="1"/>
</dbReference>
<comment type="caution">
    <text evidence="21">The sequence shown here is derived from an EMBL/GenBank/DDBJ whole genome shotgun (WGS) entry which is preliminary data.</text>
</comment>
<evidence type="ECO:0000256" key="5">
    <source>
        <dbReference type="ARBA" id="ARBA00023027"/>
    </source>
</evidence>
<dbReference type="SUPFAM" id="SSF48179">
    <property type="entry name" value="6-phosphogluconate dehydrogenase C-terminal domain-like"/>
    <property type="match status" value="1"/>
</dbReference>
<dbReference type="Gene3D" id="3.40.50.720">
    <property type="entry name" value="NAD(P)-binding Rossmann-like Domain"/>
    <property type="match status" value="1"/>
</dbReference>
<keyword evidence="4 13" id="KW-0560">Oxidoreductase</keyword>
<keyword evidence="13" id="KW-0547">Nucleotide-binding</keyword>
<feature type="binding site" evidence="16">
    <location>
        <position position="255"/>
    </location>
    <ligand>
        <name>NAD(+)</name>
        <dbReference type="ChEBI" id="CHEBI:57540"/>
    </ligand>
</feature>
<dbReference type="PANTHER" id="PTHR11728:SF1">
    <property type="entry name" value="GLYCEROL-3-PHOSPHATE DEHYDROGENASE [NAD(+)] 2, CHLOROPLASTIC"/>
    <property type="match status" value="1"/>
</dbReference>
<comment type="caution">
    <text evidence="13">Lacks conserved residue(s) required for the propagation of feature annotation.</text>
</comment>
<evidence type="ECO:0000256" key="6">
    <source>
        <dbReference type="ARBA" id="ARBA00023098"/>
    </source>
</evidence>
<dbReference type="NCBIfam" id="NF000940">
    <property type="entry name" value="PRK00094.1-2"/>
    <property type="match status" value="1"/>
</dbReference>
<keyword evidence="5 13" id="KW-0520">NAD</keyword>
<evidence type="ECO:0000313" key="20">
    <source>
        <dbReference type="EMBL" id="MDE8648257.1"/>
    </source>
</evidence>
<dbReference type="InterPro" id="IPR036291">
    <property type="entry name" value="NAD(P)-bd_dom_sf"/>
</dbReference>
<keyword evidence="2 13" id="KW-0444">Lipid biosynthesis</keyword>
<dbReference type="HAMAP" id="MF_00394">
    <property type="entry name" value="NAD_Glyc3P_dehydrog"/>
    <property type="match status" value="1"/>
</dbReference>
<dbReference type="PROSITE" id="PS00957">
    <property type="entry name" value="NAD_G3PDH"/>
    <property type="match status" value="1"/>
</dbReference>
<proteinExistence type="inferred from homology"/>
<evidence type="ECO:0000256" key="4">
    <source>
        <dbReference type="ARBA" id="ARBA00023002"/>
    </source>
</evidence>
<dbReference type="AlphaFoldDB" id="A0A069J9U5"/>
<feature type="binding site" evidence="16">
    <location>
        <begin position="11"/>
        <end position="16"/>
    </location>
    <ligand>
        <name>NAD(+)</name>
        <dbReference type="ChEBI" id="CHEBI:57540"/>
    </ligand>
</feature>
<accession>A0A1C4CHR4</accession>
<evidence type="ECO:0000256" key="8">
    <source>
        <dbReference type="ARBA" id="ARBA00023264"/>
    </source>
</evidence>
<feature type="binding site" evidence="13">
    <location>
        <position position="15"/>
    </location>
    <ligand>
        <name>NADPH</name>
        <dbReference type="ChEBI" id="CHEBI:57783"/>
    </ligand>
</feature>
<dbReference type="InterPro" id="IPR008927">
    <property type="entry name" value="6-PGluconate_DH-like_C_sf"/>
</dbReference>
<keyword evidence="13" id="KW-0963">Cytoplasm</keyword>
<evidence type="ECO:0000256" key="13">
    <source>
        <dbReference type="HAMAP-Rule" id="MF_00394"/>
    </source>
</evidence>
<dbReference type="InterPro" id="IPR013328">
    <property type="entry name" value="6PGD_dom2"/>
</dbReference>
<dbReference type="GO" id="GO:0046168">
    <property type="term" value="P:glycerol-3-phosphate catabolic process"/>
    <property type="evidence" value="ECO:0007669"/>
    <property type="project" value="InterPro"/>
</dbReference>
<keyword evidence="8 13" id="KW-1208">Phospholipid metabolism</keyword>
<accession>A0A069J9U5</accession>
<feature type="binding site" evidence="13">
    <location>
        <position position="244"/>
    </location>
    <ligand>
        <name>sn-glycerol 3-phosphate</name>
        <dbReference type="ChEBI" id="CHEBI:57597"/>
    </ligand>
</feature>
<dbReference type="PANTHER" id="PTHR11728">
    <property type="entry name" value="GLYCEROL-3-PHOSPHATE DEHYDROGENASE"/>
    <property type="match status" value="1"/>
</dbReference>
<dbReference type="RefSeq" id="WP_003940093.1">
    <property type="nucleotide sequence ID" value="NZ_AP023172.1"/>
</dbReference>
<dbReference type="EMBL" id="JARDXE010000018">
    <property type="protein sequence ID" value="MDE8648257.1"/>
    <property type="molecule type" value="Genomic_DNA"/>
</dbReference>
<dbReference type="InterPro" id="IPR006109">
    <property type="entry name" value="G3P_DH_NAD-dep_C"/>
</dbReference>
<evidence type="ECO:0000256" key="16">
    <source>
        <dbReference type="PIRSR" id="PIRSR000114-3"/>
    </source>
</evidence>
<feature type="binding site" evidence="13">
    <location>
        <position position="281"/>
    </location>
    <ligand>
        <name>NADPH</name>
        <dbReference type="ChEBI" id="CHEBI:57783"/>
    </ligand>
</feature>
<dbReference type="GO" id="GO:0005829">
    <property type="term" value="C:cytosol"/>
    <property type="evidence" value="ECO:0007669"/>
    <property type="project" value="TreeGrafter"/>
</dbReference>
<reference evidence="20" key="2">
    <citation type="submission" date="2023-02" db="EMBL/GenBank/DDBJ databases">
        <title>A novel hydrolase synthesized by Rhodococcus erythropolis HQ is responsible for the detoxification of Zearalenone.</title>
        <authorList>
            <person name="Hu J."/>
            <person name="Xu J."/>
        </authorList>
    </citation>
    <scope>NUCLEOTIDE SEQUENCE</scope>
    <source>
        <strain evidence="20">HQ</strain>
    </source>
</reference>
<reference evidence="21 22" key="1">
    <citation type="submission" date="2017-07" db="EMBL/GenBank/DDBJ databases">
        <title>Draft sequence of Rhodococcus enclensis 23b-28.</title>
        <authorList>
            <person name="Besaury L."/>
            <person name="Sancelme M."/>
            <person name="Amato P."/>
            <person name="Lallement A."/>
            <person name="Delort A.-M."/>
        </authorList>
    </citation>
    <scope>NUCLEOTIDE SEQUENCE [LARGE SCALE GENOMIC DNA]</scope>
    <source>
        <strain evidence="21 22">23b-28</strain>
    </source>
</reference>
<dbReference type="GO" id="GO:0008654">
    <property type="term" value="P:phospholipid biosynthetic process"/>
    <property type="evidence" value="ECO:0007669"/>
    <property type="project" value="UniProtKB-KW"/>
</dbReference>
<dbReference type="EC" id="1.1.1.94" evidence="10 13"/>
<keyword evidence="3 13" id="KW-0521">NADP</keyword>
<sequence length="335" mass="34705">MARPVRVVVLGAGSWGTTVAGLAARNTPTLLWARNSEAADEINSQRTNSKYLGERKLPKGLKATSDLVEAAREADVLVCGVPSHAVRSTLAEIANEVRAWVPVLSLSKGLEPGTRQRPTEVIAECLPGHPVGLLAGPNIAKEIVDGMAAASVVATQDDRVAAALQPLFASSVFRVYRNTDVLGCELGGILKNIVAIASGMADGLGVGDNTRAMVLARGLAEMTRLGEAMGANPRTFAGLTGVGDLIATCMAPTSRNRRVGEALAQGLTVEEAVAKLGQVAEGVKTAPTVMDLAREYGVDMPIAAEVEAVIGGRQSASDAYRGLQKVAPGGEHEVA</sequence>
<evidence type="ECO:0000256" key="3">
    <source>
        <dbReference type="ARBA" id="ARBA00022857"/>
    </source>
</evidence>
<feature type="binding site" evidence="13">
    <location>
        <position position="34"/>
    </location>
    <ligand>
        <name>NADPH</name>
        <dbReference type="ChEBI" id="CHEBI:57783"/>
    </ligand>
</feature>
<comment type="catalytic activity">
    <reaction evidence="13">
        <text>sn-glycerol 3-phosphate + NAD(+) = dihydroxyacetone phosphate + NADH + H(+)</text>
        <dbReference type="Rhea" id="RHEA:11092"/>
        <dbReference type="ChEBI" id="CHEBI:15378"/>
        <dbReference type="ChEBI" id="CHEBI:57540"/>
        <dbReference type="ChEBI" id="CHEBI:57597"/>
        <dbReference type="ChEBI" id="CHEBI:57642"/>
        <dbReference type="ChEBI" id="CHEBI:57945"/>
        <dbReference type="EC" id="1.1.1.94"/>
    </reaction>
</comment>
<feature type="domain" description="Glycerol-3-phosphate dehydrogenase NAD-dependent C-terminal" evidence="19">
    <location>
        <begin position="180"/>
        <end position="319"/>
    </location>
</feature>
<dbReference type="GO" id="GO:0051287">
    <property type="term" value="F:NAD binding"/>
    <property type="evidence" value="ECO:0007669"/>
    <property type="project" value="InterPro"/>
</dbReference>
<dbReference type="InterPro" id="IPR011128">
    <property type="entry name" value="G3P_DH_NAD-dep_N"/>
</dbReference>
<evidence type="ECO:0000256" key="7">
    <source>
        <dbReference type="ARBA" id="ARBA00023209"/>
    </source>
</evidence>
<evidence type="ECO:0000259" key="18">
    <source>
        <dbReference type="Pfam" id="PF01210"/>
    </source>
</evidence>
<evidence type="ECO:0000259" key="19">
    <source>
        <dbReference type="Pfam" id="PF07479"/>
    </source>
</evidence>
<name>A0A069J9U5_RHOSG</name>
<comment type="catalytic activity">
    <reaction evidence="9">
        <text>sn-glycerol 3-phosphate + NADP(+) = dihydroxyacetone phosphate + NADPH + H(+)</text>
        <dbReference type="Rhea" id="RHEA:11096"/>
        <dbReference type="ChEBI" id="CHEBI:15378"/>
        <dbReference type="ChEBI" id="CHEBI:57597"/>
        <dbReference type="ChEBI" id="CHEBI:57642"/>
        <dbReference type="ChEBI" id="CHEBI:57783"/>
        <dbReference type="ChEBI" id="CHEBI:58349"/>
        <dbReference type="EC" id="1.1.1.94"/>
    </reaction>
    <physiologicalReaction direction="right-to-left" evidence="9">
        <dbReference type="Rhea" id="RHEA:11098"/>
    </physiologicalReaction>
</comment>
<feature type="binding site" evidence="15">
    <location>
        <position position="108"/>
    </location>
    <ligand>
        <name>substrate</name>
    </ligand>
</feature>
<dbReference type="GO" id="GO:0006650">
    <property type="term" value="P:glycerophospholipid metabolic process"/>
    <property type="evidence" value="ECO:0007669"/>
    <property type="project" value="UniProtKB-UniRule"/>
</dbReference>
<gene>
    <name evidence="13" type="primary">gpsA</name>
    <name evidence="21" type="ORF">CHR55_29235</name>
    <name evidence="20" type="ORF">PXH69_25145</name>
</gene>
<evidence type="ECO:0000256" key="17">
    <source>
        <dbReference type="RuleBase" id="RU000437"/>
    </source>
</evidence>
<evidence type="ECO:0000256" key="14">
    <source>
        <dbReference type="PIRSR" id="PIRSR000114-1"/>
    </source>
</evidence>
<evidence type="ECO:0000256" key="12">
    <source>
        <dbReference type="ARBA" id="ARBA00080511"/>
    </source>
</evidence>
<dbReference type="Gene3D" id="1.10.1040.10">
    <property type="entry name" value="N-(1-d-carboxylethyl)-l-norvaline Dehydrogenase, domain 2"/>
    <property type="match status" value="1"/>
</dbReference>
<feature type="binding site" evidence="13">
    <location>
        <position position="140"/>
    </location>
    <ligand>
        <name>NADPH</name>
        <dbReference type="ChEBI" id="CHEBI:57783"/>
    </ligand>
</feature>
<keyword evidence="7 13" id="KW-0594">Phospholipid biosynthesis</keyword>
<feature type="binding site" evidence="13">
    <location>
        <position position="256"/>
    </location>
    <ligand>
        <name>sn-glycerol 3-phosphate</name>
        <dbReference type="ChEBI" id="CHEBI:57597"/>
    </ligand>
</feature>